<evidence type="ECO:0000256" key="5">
    <source>
        <dbReference type="ARBA" id="ARBA00022833"/>
    </source>
</evidence>
<comment type="catalytic activity">
    <reaction evidence="6">
        <text>guanosine(34) in tRNA + queuine = queuosine(34) in tRNA + guanine</text>
        <dbReference type="Rhea" id="RHEA:16633"/>
        <dbReference type="Rhea" id="RHEA-COMP:10341"/>
        <dbReference type="Rhea" id="RHEA-COMP:18571"/>
        <dbReference type="ChEBI" id="CHEBI:16235"/>
        <dbReference type="ChEBI" id="CHEBI:17433"/>
        <dbReference type="ChEBI" id="CHEBI:74269"/>
        <dbReference type="ChEBI" id="CHEBI:194431"/>
        <dbReference type="EC" id="2.4.2.64"/>
    </reaction>
</comment>
<evidence type="ECO:0000256" key="3">
    <source>
        <dbReference type="ARBA" id="ARBA00022694"/>
    </source>
</evidence>
<dbReference type="PANTHER" id="PTHR43530">
    <property type="entry name" value="QUEUINE TRNA-RIBOSYLTRANSFERASE CATALYTIC SUBUNIT 1"/>
    <property type="match status" value="1"/>
</dbReference>
<keyword evidence="3 6" id="KW-0819">tRNA processing</keyword>
<keyword evidence="1 6" id="KW-0328">Glycosyltransferase</keyword>
<keyword evidence="6" id="KW-0963">Cytoplasm</keyword>
<feature type="binding site" evidence="6">
    <location>
        <position position="151"/>
    </location>
    <ligand>
        <name>substrate</name>
    </ligand>
</feature>
<name>C3ZCJ0_BRAFL</name>
<dbReference type="InterPro" id="IPR004803">
    <property type="entry name" value="TGT"/>
</dbReference>
<dbReference type="EMBL" id="GG666608">
    <property type="protein sequence ID" value="EEN49694.1"/>
    <property type="molecule type" value="Genomic_DNA"/>
</dbReference>
<keyword evidence="5 6" id="KW-0862">Zinc</keyword>
<evidence type="ECO:0000313" key="8">
    <source>
        <dbReference type="EMBL" id="EEN49694.1"/>
    </source>
</evidence>
<comment type="function">
    <text evidence="6">Catalytic subunit of the queuine tRNA-ribosyltransferase (TGT) that catalyzes the base-exchange of a guanine (G) residue with queuine (Q) at position 34 (anticodon wobble position) in tRNAs with GU(N) anticodons (tRNA-Asp, -Asn, -His and -Tyr), resulting in the hypermodified nucleoside queuosine (7-(((4,5-cis-dihydroxy-2-cyclopenten-1-yl)amino)methyl)-7-deazaguanosine). Catalysis occurs through a double-displacement mechanism. The nucleophile active site attacks the C1' of nucleotide 34 to detach the guanine base from the RNA, forming a covalent enzyme-RNA intermediate. The proton acceptor active site deprotonates the incoming queuine, allowing a nucleophilic attack on the C1' of the ribose to form the product.</text>
</comment>
<sequence>MAVKHALSLKILVECPNTKARVCKLVLPHHTVDTPVFMPVGTQGTLKGMLPAQLEELDCQIILGNTYHLGMRPGPELLDKADGLHNFMNWKRALLTDSGGFQMVSLLKLAEITEEGVKFQSPHDGREMLLTPEHSMAIQNSIGADIMMQLDDVVHSTTKGPRVEEAMYRSGLFNVLQEMTKRDLPGFAIGGLSGGEEKTHFWRMVHLSTDYLPRNKPRYLMGVGYAVDLVVCSALGCDMYDCVFPTRTARFGSALVPTGQLQLKNKQYARDFRPIDDNCSCSTCSRYTRAYLHSIATQETVACHLVTVHNIAYQMNLMRTLRQSILEGRFPQFVQDFMDTMYPSRNYPVWVVEALAAVNINLQKAQPQPDAPLENIANTCS</sequence>
<dbReference type="InterPro" id="IPR002616">
    <property type="entry name" value="tRNA_ribo_trans-like"/>
</dbReference>
<gene>
    <name evidence="8" type="ORF">BRAFLDRAFT_131791</name>
</gene>
<dbReference type="SUPFAM" id="SSF51713">
    <property type="entry name" value="tRNA-guanine transglycosylase"/>
    <property type="match status" value="1"/>
</dbReference>
<dbReference type="GO" id="GO:0005737">
    <property type="term" value="C:cytoplasm"/>
    <property type="evidence" value="ECO:0007669"/>
    <property type="project" value="UniProtKB-SubCell"/>
</dbReference>
<keyword evidence="4 6" id="KW-0479">Metal-binding</keyword>
<keyword evidence="2 6" id="KW-0808">Transferase</keyword>
<feature type="region of interest" description="RNA binding; important for wobble base 34 recognition" evidence="6">
    <location>
        <begin position="246"/>
        <end position="250"/>
    </location>
</feature>
<feature type="region of interest" description="RNA binding" evidence="6">
    <location>
        <begin position="222"/>
        <end position="228"/>
    </location>
</feature>
<dbReference type="GO" id="GO:0008479">
    <property type="term" value="F:tRNA-guanosine(34) queuine transglycosylase activity"/>
    <property type="evidence" value="ECO:0007669"/>
    <property type="project" value="UniProtKB-UniRule"/>
</dbReference>
<feature type="binding site" evidence="6">
    <location>
        <position position="191"/>
    </location>
    <ligand>
        <name>substrate</name>
    </ligand>
</feature>
<feature type="binding site" evidence="6">
    <location>
        <position position="177"/>
    </location>
    <ligand>
        <name>substrate</name>
    </ligand>
</feature>
<feature type="binding site" evidence="6">
    <location>
        <position position="309"/>
    </location>
    <ligand>
        <name>Zn(2+)</name>
        <dbReference type="ChEBI" id="CHEBI:29105"/>
    </ligand>
</feature>
<dbReference type="InParanoid" id="C3ZCJ0"/>
<comment type="subcellular location">
    <subcellularLocation>
        <location evidence="6">Cytoplasm</location>
    </subcellularLocation>
</comment>
<feature type="binding site" evidence="6">
    <location>
        <position position="281"/>
    </location>
    <ligand>
        <name>Zn(2+)</name>
        <dbReference type="ChEBI" id="CHEBI:29105"/>
    </ligand>
</feature>
<feature type="domain" description="tRNA-guanine(15) transglycosylase-like" evidence="7">
    <location>
        <begin position="176"/>
        <end position="341"/>
    </location>
</feature>
<feature type="binding site" evidence="6">
    <location>
        <begin position="97"/>
        <end position="101"/>
    </location>
    <ligand>
        <name>substrate</name>
    </ligand>
</feature>
<organism>
    <name type="scientific">Branchiostoma floridae</name>
    <name type="common">Florida lancelet</name>
    <name type="synonym">Amphioxus</name>
    <dbReference type="NCBI Taxonomy" id="7739"/>
    <lineage>
        <taxon>Eukaryota</taxon>
        <taxon>Metazoa</taxon>
        <taxon>Chordata</taxon>
        <taxon>Cephalochordata</taxon>
        <taxon>Leptocardii</taxon>
        <taxon>Amphioxiformes</taxon>
        <taxon>Branchiostomatidae</taxon>
        <taxon>Branchiostoma</taxon>
    </lineage>
</organism>
<dbReference type="Pfam" id="PF01702">
    <property type="entry name" value="TGT"/>
    <property type="match status" value="2"/>
</dbReference>
<dbReference type="STRING" id="7739.C3ZCJ0"/>
<accession>C3ZCJ0</accession>
<dbReference type="eggNOG" id="KOG3908">
    <property type="taxonomic scope" value="Eukaryota"/>
</dbReference>
<dbReference type="InterPro" id="IPR036511">
    <property type="entry name" value="TGT-like_sf"/>
</dbReference>
<evidence type="ECO:0000256" key="4">
    <source>
        <dbReference type="ARBA" id="ARBA00022723"/>
    </source>
</evidence>
<reference evidence="8" key="1">
    <citation type="journal article" date="2008" name="Nature">
        <title>The amphioxus genome and the evolution of the chordate karyotype.</title>
        <authorList>
            <consortium name="US DOE Joint Genome Institute (JGI-PGF)"/>
            <person name="Putnam N.H."/>
            <person name="Butts T."/>
            <person name="Ferrier D.E.K."/>
            <person name="Furlong R.F."/>
            <person name="Hellsten U."/>
            <person name="Kawashima T."/>
            <person name="Robinson-Rechavi M."/>
            <person name="Shoguchi E."/>
            <person name="Terry A."/>
            <person name="Yu J.-K."/>
            <person name="Benito-Gutierrez E.L."/>
            <person name="Dubchak I."/>
            <person name="Garcia-Fernandez J."/>
            <person name="Gibson-Brown J.J."/>
            <person name="Grigoriev I.V."/>
            <person name="Horton A.C."/>
            <person name="de Jong P.J."/>
            <person name="Jurka J."/>
            <person name="Kapitonov V.V."/>
            <person name="Kohara Y."/>
            <person name="Kuroki Y."/>
            <person name="Lindquist E."/>
            <person name="Lucas S."/>
            <person name="Osoegawa K."/>
            <person name="Pennacchio L.A."/>
            <person name="Salamov A.A."/>
            <person name="Satou Y."/>
            <person name="Sauka-Spengler T."/>
            <person name="Schmutz J."/>
            <person name="Shin-I T."/>
            <person name="Toyoda A."/>
            <person name="Bronner-Fraser M."/>
            <person name="Fujiyama A."/>
            <person name="Holland L.Z."/>
            <person name="Holland P.W.H."/>
            <person name="Satoh N."/>
            <person name="Rokhsar D.S."/>
        </authorList>
    </citation>
    <scope>NUCLEOTIDE SEQUENCE [LARGE SCALE GENOMIC DNA]</scope>
    <source>
        <strain evidence="8">S238N-H82</strain>
        <tissue evidence="8">Testes</tissue>
    </source>
</reference>
<dbReference type="EC" id="2.4.2.64" evidence="6"/>
<evidence type="ECO:0000256" key="6">
    <source>
        <dbReference type="HAMAP-Rule" id="MF_03218"/>
    </source>
</evidence>
<dbReference type="GO" id="GO:0046872">
    <property type="term" value="F:metal ion binding"/>
    <property type="evidence" value="ECO:0007669"/>
    <property type="project" value="UniProtKB-KW"/>
</dbReference>
<feature type="active site" description="Proton acceptor" evidence="6">
    <location>
        <position position="97"/>
    </location>
</feature>
<feature type="domain" description="tRNA-guanine(15) transglycosylase-like" evidence="7">
    <location>
        <begin position="18"/>
        <end position="170"/>
    </location>
</feature>
<dbReference type="Gene3D" id="3.20.20.105">
    <property type="entry name" value="Queuine tRNA-ribosyltransferase-like"/>
    <property type="match status" value="2"/>
</dbReference>
<dbReference type="HAMAP" id="MF_00168">
    <property type="entry name" value="Q_tRNA_Tgt"/>
    <property type="match status" value="1"/>
</dbReference>
<dbReference type="GO" id="GO:0006400">
    <property type="term" value="P:tRNA modification"/>
    <property type="evidence" value="ECO:0007669"/>
    <property type="project" value="InterPro"/>
</dbReference>
<feature type="binding site" evidence="6">
    <location>
        <position position="284"/>
    </location>
    <ligand>
        <name>Zn(2+)</name>
        <dbReference type="ChEBI" id="CHEBI:29105"/>
    </ligand>
</feature>
<dbReference type="AlphaFoldDB" id="C3ZCJ0"/>
<proteinExistence type="inferred from homology"/>
<comment type="similarity">
    <text evidence="6">Belongs to the queuine tRNA-ribosyltransferase family.</text>
</comment>
<evidence type="ECO:0000256" key="1">
    <source>
        <dbReference type="ARBA" id="ARBA00022676"/>
    </source>
</evidence>
<evidence type="ECO:0000259" key="7">
    <source>
        <dbReference type="Pfam" id="PF01702"/>
    </source>
</evidence>
<dbReference type="NCBIfam" id="TIGR00449">
    <property type="entry name" value="tgt_general"/>
    <property type="match status" value="2"/>
</dbReference>
<comment type="cofactor">
    <cofactor evidence="6">
        <name>Zn(2+)</name>
        <dbReference type="ChEBI" id="CHEBI:29105"/>
    </cofactor>
</comment>
<protein>
    <recommendedName>
        <fullName evidence="6">Queuine tRNA-ribosyltransferase catalytic subunit 1</fullName>
        <ecNumber evidence="6">2.4.2.64</ecNumber>
    </recommendedName>
    <alternativeName>
        <fullName evidence="6">Guanine insertion enzyme</fullName>
    </alternativeName>
    <alternativeName>
        <fullName evidence="6">tRNA-guanine transglycosylase</fullName>
    </alternativeName>
</protein>
<evidence type="ECO:0000256" key="2">
    <source>
        <dbReference type="ARBA" id="ARBA00022679"/>
    </source>
</evidence>
<feature type="binding site" evidence="6">
    <location>
        <position position="279"/>
    </location>
    <ligand>
        <name>Zn(2+)</name>
        <dbReference type="ChEBI" id="CHEBI:29105"/>
    </ligand>
</feature>
<dbReference type="PANTHER" id="PTHR43530:SF1">
    <property type="entry name" value="QUEUINE TRNA-RIBOSYLTRANSFERASE CATALYTIC SUBUNIT 1"/>
    <property type="match status" value="1"/>
</dbReference>
<comment type="subunit">
    <text evidence="6">Heterodimer of a catalytic subunit and an accessory subunit.</text>
</comment>
<feature type="active site" description="Nucleophile" evidence="6">
    <location>
        <position position="241"/>
    </location>
</feature>